<evidence type="ECO:0008006" key="4">
    <source>
        <dbReference type="Google" id="ProtNLM"/>
    </source>
</evidence>
<sequence>MKLTKVVSVIASLTTLVVALPGAQTINKPYITVLSRYTSVPDSLSPVCESSAISIPATTAISSESIAFSILPISMTTTTESESIAFSILPIYTTTDTLIASPPVITNTAMAGDANKRTQQYTSLGVTVGPDTTGPHGESWPPISLPTVTRLSASFYPHSVLPFSHWEVPTTTISVRELEKRAEKYTQPCVTLNPGHTPAPDSWPPVCQSAGHDGITWHWSETVSYSTNFFKTSWSFTTSSSISTSTATWTTLTKRPARVDNITREPQPTLSNWPGQTPAPTFEFTGTAQHIRPWVSYIHRVGHTSCKSSYVPLPTAADGVDSPPICLDESDDSLQESSTITIDKDISFKDSR</sequence>
<organism evidence="2 3">
    <name type="scientific">Melanomma pulvis-pyrius CBS 109.77</name>
    <dbReference type="NCBI Taxonomy" id="1314802"/>
    <lineage>
        <taxon>Eukaryota</taxon>
        <taxon>Fungi</taxon>
        <taxon>Dikarya</taxon>
        <taxon>Ascomycota</taxon>
        <taxon>Pezizomycotina</taxon>
        <taxon>Dothideomycetes</taxon>
        <taxon>Pleosporomycetidae</taxon>
        <taxon>Pleosporales</taxon>
        <taxon>Melanommataceae</taxon>
        <taxon>Melanomma</taxon>
    </lineage>
</organism>
<accession>A0A6A6X8W1</accession>
<evidence type="ECO:0000313" key="2">
    <source>
        <dbReference type="EMBL" id="KAF2792960.1"/>
    </source>
</evidence>
<dbReference type="EMBL" id="MU001948">
    <property type="protein sequence ID" value="KAF2792960.1"/>
    <property type="molecule type" value="Genomic_DNA"/>
</dbReference>
<evidence type="ECO:0000313" key="3">
    <source>
        <dbReference type="Proteomes" id="UP000799757"/>
    </source>
</evidence>
<gene>
    <name evidence="2" type="ORF">K505DRAFT_362432</name>
</gene>
<feature type="signal peptide" evidence="1">
    <location>
        <begin position="1"/>
        <end position="19"/>
    </location>
</feature>
<name>A0A6A6X8W1_9PLEO</name>
<dbReference type="AlphaFoldDB" id="A0A6A6X8W1"/>
<protein>
    <recommendedName>
        <fullName evidence="4">Lytic polysaccharide monooxygenase</fullName>
    </recommendedName>
</protein>
<keyword evidence="3" id="KW-1185">Reference proteome</keyword>
<dbReference type="Proteomes" id="UP000799757">
    <property type="component" value="Unassembled WGS sequence"/>
</dbReference>
<keyword evidence="1" id="KW-0732">Signal</keyword>
<reference evidence="2" key="1">
    <citation type="journal article" date="2020" name="Stud. Mycol.">
        <title>101 Dothideomycetes genomes: a test case for predicting lifestyles and emergence of pathogens.</title>
        <authorList>
            <person name="Haridas S."/>
            <person name="Albert R."/>
            <person name="Binder M."/>
            <person name="Bloem J."/>
            <person name="Labutti K."/>
            <person name="Salamov A."/>
            <person name="Andreopoulos B."/>
            <person name="Baker S."/>
            <person name="Barry K."/>
            <person name="Bills G."/>
            <person name="Bluhm B."/>
            <person name="Cannon C."/>
            <person name="Castanera R."/>
            <person name="Culley D."/>
            <person name="Daum C."/>
            <person name="Ezra D."/>
            <person name="Gonzalez J."/>
            <person name="Henrissat B."/>
            <person name="Kuo A."/>
            <person name="Liang C."/>
            <person name="Lipzen A."/>
            <person name="Lutzoni F."/>
            <person name="Magnuson J."/>
            <person name="Mondo S."/>
            <person name="Nolan M."/>
            <person name="Ohm R."/>
            <person name="Pangilinan J."/>
            <person name="Park H.-J."/>
            <person name="Ramirez L."/>
            <person name="Alfaro M."/>
            <person name="Sun H."/>
            <person name="Tritt A."/>
            <person name="Yoshinaga Y."/>
            <person name="Zwiers L.-H."/>
            <person name="Turgeon B."/>
            <person name="Goodwin S."/>
            <person name="Spatafora J."/>
            <person name="Crous P."/>
            <person name="Grigoriev I."/>
        </authorList>
    </citation>
    <scope>NUCLEOTIDE SEQUENCE</scope>
    <source>
        <strain evidence="2">CBS 109.77</strain>
    </source>
</reference>
<evidence type="ECO:0000256" key="1">
    <source>
        <dbReference type="SAM" id="SignalP"/>
    </source>
</evidence>
<feature type="chain" id="PRO_5025602307" description="Lytic polysaccharide monooxygenase" evidence="1">
    <location>
        <begin position="20"/>
        <end position="352"/>
    </location>
</feature>
<proteinExistence type="predicted"/>